<dbReference type="PANTHER" id="PTHR31268">
    <property type="match status" value="1"/>
</dbReference>
<keyword evidence="3" id="KW-0119">Carbohydrate metabolism</keyword>
<evidence type="ECO:0000256" key="4">
    <source>
        <dbReference type="ARBA" id="ARBA00049426"/>
    </source>
</evidence>
<sequence length="854" mass="94101">MVVLLASVAVPSSSSSILKLAEAEKITGRSFAAVVLSASVMVPSDFRCCRADKRLKTTPAYCDAVNCRTNLESKEMTVTPKISINEGNLMVHRKTILKGVPDNIFLTQGLGSMAGAFIGAKASHSKSLHVFPVGVLEGVRFMCLFRFKLWWMTQRMGTCGKEIPLETQFMLVETKDTSEVEREDSPTIYTVFLPLLEGQFRAVLQGNEKNELEICLESGMQIVGCFAIKKNPKGDNAVQTNQGNCLVYMHAGTNSFEVINQAVKAVEKHLQTFQHREKKKLPSFIDWFGWCTWDAFYTDVTAEGVEEGLKRQFHSCSLSEGGTPPRFLIIDDGWQQIGSEAKEDPNCVVQEGAQFANRLMGLKENAKFQKKDETDEHESGLILVVRKAKQQHNVKYVYVWHALAGYWGGVHPLGPGMDHYQTALAYPIQSPGVLGNQPDIVMDSLAVHGLGLVHPTKVFDFYNELHAYLASCGVDGVKVDVQNIIETLGSGHGGRVSLTRSYHQALEASIARNFPDNGCIACMCHNTDGLYSARQTAVVRASDDFYPRDPASHTIHISSVAYNTVFLGEFMQPDWDMFHSLHPAAEYHAAARAVGGCAIYVSDKPGHHNFELLKKLVLPDGSILRAKLPGRPTLDCLFVDPARDGTSLLKIWNANKFSGVVGVFNCQGAGWCKVAKKTRIHDASPGTLTGSVRATDVDMIAEIAGPDWSGECVIYAHRTGEIFKLPKGASLPVTLKVLEYELFHFCPLKNLKGNISFAPIGLLDMFNSTGALEHFEVILEKSDASTDKESTGAKIGLEVRGCGRFGFYCSQRPSKSTVDGKEIELNYEASNGLGTLMLPVPHKEMYRWRVEIEV</sequence>
<evidence type="ECO:0000256" key="1">
    <source>
        <dbReference type="ARBA" id="ARBA00007240"/>
    </source>
</evidence>
<organism evidence="5 6">
    <name type="scientific">Striga asiatica</name>
    <name type="common">Asiatic witchweed</name>
    <name type="synonym">Buchnera asiatica</name>
    <dbReference type="NCBI Taxonomy" id="4170"/>
    <lineage>
        <taxon>Eukaryota</taxon>
        <taxon>Viridiplantae</taxon>
        <taxon>Streptophyta</taxon>
        <taxon>Embryophyta</taxon>
        <taxon>Tracheophyta</taxon>
        <taxon>Spermatophyta</taxon>
        <taxon>Magnoliopsida</taxon>
        <taxon>eudicotyledons</taxon>
        <taxon>Gunneridae</taxon>
        <taxon>Pentapetalae</taxon>
        <taxon>asterids</taxon>
        <taxon>lamiids</taxon>
        <taxon>Lamiales</taxon>
        <taxon>Orobanchaceae</taxon>
        <taxon>Buchnereae</taxon>
        <taxon>Striga</taxon>
    </lineage>
</organism>
<name>A0A5A7RJ63_STRAF</name>
<dbReference type="Proteomes" id="UP000325081">
    <property type="component" value="Unassembled WGS sequence"/>
</dbReference>
<dbReference type="GO" id="GO:0047274">
    <property type="term" value="F:galactinol-sucrose galactosyltransferase activity"/>
    <property type="evidence" value="ECO:0007669"/>
    <property type="project" value="UniProtKB-EC"/>
</dbReference>
<dbReference type="GO" id="GO:0052692">
    <property type="term" value="F:raffinose alpha-galactosidase activity"/>
    <property type="evidence" value="ECO:0007669"/>
    <property type="project" value="TreeGrafter"/>
</dbReference>
<dbReference type="InterPro" id="IPR008811">
    <property type="entry name" value="Glycosyl_hydrolases_36"/>
</dbReference>
<dbReference type="EC" id="2.4.1.82" evidence="2"/>
<dbReference type="Gene3D" id="3.20.20.70">
    <property type="entry name" value="Aldolase class I"/>
    <property type="match status" value="1"/>
</dbReference>
<dbReference type="EMBL" id="BKCP01013181">
    <property type="protein sequence ID" value="GER57168.1"/>
    <property type="molecule type" value="Genomic_DNA"/>
</dbReference>
<gene>
    <name evidence="5" type="ORF">STAS_34968</name>
</gene>
<evidence type="ECO:0000256" key="2">
    <source>
        <dbReference type="ARBA" id="ARBA00012708"/>
    </source>
</evidence>
<proteinExistence type="inferred from homology"/>
<dbReference type="InterPro" id="IPR017853">
    <property type="entry name" value="GH"/>
</dbReference>
<dbReference type="AlphaFoldDB" id="A0A5A7RJ63"/>
<reference evidence="6" key="1">
    <citation type="journal article" date="2019" name="Curr. Biol.">
        <title>Genome Sequence of Striga asiatica Provides Insight into the Evolution of Plant Parasitism.</title>
        <authorList>
            <person name="Yoshida S."/>
            <person name="Kim S."/>
            <person name="Wafula E.K."/>
            <person name="Tanskanen J."/>
            <person name="Kim Y.M."/>
            <person name="Honaas L."/>
            <person name="Yang Z."/>
            <person name="Spallek T."/>
            <person name="Conn C.E."/>
            <person name="Ichihashi Y."/>
            <person name="Cheong K."/>
            <person name="Cui S."/>
            <person name="Der J.P."/>
            <person name="Gundlach H."/>
            <person name="Jiao Y."/>
            <person name="Hori C."/>
            <person name="Ishida J.K."/>
            <person name="Kasahara H."/>
            <person name="Kiba T."/>
            <person name="Kim M.S."/>
            <person name="Koo N."/>
            <person name="Laohavisit A."/>
            <person name="Lee Y.H."/>
            <person name="Lumba S."/>
            <person name="McCourt P."/>
            <person name="Mortimer J.C."/>
            <person name="Mutuku J.M."/>
            <person name="Nomura T."/>
            <person name="Sasaki-Sekimoto Y."/>
            <person name="Seto Y."/>
            <person name="Wang Y."/>
            <person name="Wakatake T."/>
            <person name="Sakakibara H."/>
            <person name="Demura T."/>
            <person name="Yamaguchi S."/>
            <person name="Yoneyama K."/>
            <person name="Manabe R.I."/>
            <person name="Nelson D.C."/>
            <person name="Schulman A.H."/>
            <person name="Timko M.P."/>
            <person name="dePamphilis C.W."/>
            <person name="Choi D."/>
            <person name="Shirasu K."/>
        </authorList>
    </citation>
    <scope>NUCLEOTIDE SEQUENCE [LARGE SCALE GENOMIC DNA]</scope>
    <source>
        <strain evidence="6">cv. UVA1</strain>
    </source>
</reference>
<dbReference type="PANTHER" id="PTHR31268:SF32">
    <property type="entry name" value="GALACTINOL--SUCROSE GALACTOSYLTRANSFERASE 2-RELATED"/>
    <property type="match status" value="1"/>
</dbReference>
<dbReference type="OrthoDB" id="4664297at2759"/>
<keyword evidence="6" id="KW-1185">Reference proteome</keyword>
<protein>
    <recommendedName>
        <fullName evidence="2">galactinol--sucrose galactosyltransferase</fullName>
        <ecNumber evidence="2">2.4.1.82</ecNumber>
    </recommendedName>
</protein>
<evidence type="ECO:0000256" key="3">
    <source>
        <dbReference type="ARBA" id="ARBA00023277"/>
    </source>
</evidence>
<dbReference type="Pfam" id="PF05691">
    <property type="entry name" value="Raffinose_syn"/>
    <property type="match status" value="1"/>
</dbReference>
<evidence type="ECO:0000313" key="6">
    <source>
        <dbReference type="Proteomes" id="UP000325081"/>
    </source>
</evidence>
<dbReference type="InterPro" id="IPR013785">
    <property type="entry name" value="Aldolase_TIM"/>
</dbReference>
<evidence type="ECO:0000313" key="5">
    <source>
        <dbReference type="EMBL" id="GER57168.1"/>
    </source>
</evidence>
<comment type="caution">
    <text evidence="5">The sequence shown here is derived from an EMBL/GenBank/DDBJ whole genome shotgun (WGS) entry which is preliminary data.</text>
</comment>
<accession>A0A5A7RJ63</accession>
<dbReference type="SUPFAM" id="SSF51445">
    <property type="entry name" value="(Trans)glycosidases"/>
    <property type="match status" value="1"/>
</dbReference>
<comment type="catalytic activity">
    <reaction evidence="4">
        <text>alpha-D-galactosyl-(1-&gt;3)-1D-myo-inositol + sucrose = raffinose + myo-inositol</text>
        <dbReference type="Rhea" id="RHEA:20161"/>
        <dbReference type="ChEBI" id="CHEBI:16634"/>
        <dbReference type="ChEBI" id="CHEBI:17268"/>
        <dbReference type="ChEBI" id="CHEBI:17505"/>
        <dbReference type="ChEBI" id="CHEBI:17992"/>
        <dbReference type="EC" id="2.4.1.82"/>
    </reaction>
</comment>
<comment type="similarity">
    <text evidence="1">Belongs to the glycosyl hydrolases 36 family.</text>
</comment>